<dbReference type="AlphaFoldDB" id="A0A0D2AAQ7"/>
<proteinExistence type="predicted"/>
<dbReference type="GeneID" id="27313133"/>
<reference evidence="2 3" key="1">
    <citation type="submission" date="2015-01" db="EMBL/GenBank/DDBJ databases">
        <title>The Genome Sequence of Ochroconis gallopava CBS43764.</title>
        <authorList>
            <consortium name="The Broad Institute Genomics Platform"/>
            <person name="Cuomo C."/>
            <person name="de Hoog S."/>
            <person name="Gorbushina A."/>
            <person name="Stielow B."/>
            <person name="Teixiera M."/>
            <person name="Abouelleil A."/>
            <person name="Chapman S.B."/>
            <person name="Priest M."/>
            <person name="Young S.K."/>
            <person name="Wortman J."/>
            <person name="Nusbaum C."/>
            <person name="Birren B."/>
        </authorList>
    </citation>
    <scope>NUCLEOTIDE SEQUENCE [LARGE SCALE GENOMIC DNA]</scope>
    <source>
        <strain evidence="2 3">CBS 43764</strain>
    </source>
</reference>
<dbReference type="EMBL" id="KN847543">
    <property type="protein sequence ID" value="KIW03863.1"/>
    <property type="molecule type" value="Genomic_DNA"/>
</dbReference>
<feature type="compositionally biased region" description="Basic and acidic residues" evidence="1">
    <location>
        <begin position="67"/>
        <end position="82"/>
    </location>
</feature>
<gene>
    <name evidence="2" type="ORF">PV09_05160</name>
</gene>
<organism evidence="2 3">
    <name type="scientific">Verruconis gallopava</name>
    <dbReference type="NCBI Taxonomy" id="253628"/>
    <lineage>
        <taxon>Eukaryota</taxon>
        <taxon>Fungi</taxon>
        <taxon>Dikarya</taxon>
        <taxon>Ascomycota</taxon>
        <taxon>Pezizomycotina</taxon>
        <taxon>Dothideomycetes</taxon>
        <taxon>Pleosporomycetidae</taxon>
        <taxon>Venturiales</taxon>
        <taxon>Sympoventuriaceae</taxon>
        <taxon>Verruconis</taxon>
    </lineage>
</organism>
<name>A0A0D2AAQ7_9PEZI</name>
<dbReference type="RefSeq" id="XP_016213732.1">
    <property type="nucleotide sequence ID" value="XM_016358631.1"/>
</dbReference>
<accession>A0A0D2AAQ7</accession>
<dbReference type="HOGENOM" id="CLU_2160351_0_0_1"/>
<feature type="region of interest" description="Disordered" evidence="1">
    <location>
        <begin position="1"/>
        <end position="82"/>
    </location>
</feature>
<evidence type="ECO:0000313" key="3">
    <source>
        <dbReference type="Proteomes" id="UP000053259"/>
    </source>
</evidence>
<evidence type="ECO:0000256" key="1">
    <source>
        <dbReference type="SAM" id="MobiDB-lite"/>
    </source>
</evidence>
<keyword evidence="3" id="KW-1185">Reference proteome</keyword>
<dbReference type="InParanoid" id="A0A0D2AAQ7"/>
<sequence>MRISELLVEGDCKGEEQQRAKTKDKDKDRGRSWAGRDRGRTVGACVQAKRETLGMARRSRPLAGASEKADGGDGEDGWRWTRDGNDMAVGLVEWRMGEGEMVNGRRWMVNG</sequence>
<protein>
    <submittedName>
        <fullName evidence="2">Uncharacterized protein</fullName>
    </submittedName>
</protein>
<dbReference type="VEuPathDB" id="FungiDB:PV09_05160"/>
<evidence type="ECO:0000313" key="2">
    <source>
        <dbReference type="EMBL" id="KIW03863.1"/>
    </source>
</evidence>
<dbReference type="Proteomes" id="UP000053259">
    <property type="component" value="Unassembled WGS sequence"/>
</dbReference>
<feature type="compositionally biased region" description="Basic and acidic residues" evidence="1">
    <location>
        <begin position="10"/>
        <end position="40"/>
    </location>
</feature>